<dbReference type="EMBL" id="FR773153">
    <property type="protein sequence ID" value="CBY93161.1"/>
    <property type="molecule type" value="Genomic_DNA"/>
</dbReference>
<keyword evidence="2" id="KW-1185">Reference proteome</keyword>
<protein>
    <submittedName>
        <fullName evidence="1">Uncharacterized protein</fullName>
    </submittedName>
</protein>
<dbReference type="HOGENOM" id="CLU_098620_0_0_14"/>
<gene>
    <name evidence="1" type="ORF">HF1_11530</name>
</gene>
<evidence type="ECO:0000313" key="1">
    <source>
        <dbReference type="EMBL" id="CBY93161.1"/>
    </source>
</evidence>
<dbReference type="Proteomes" id="UP000008637">
    <property type="component" value="Chromosome"/>
</dbReference>
<name>E8ZJ40_MYCHL</name>
<dbReference type="KEGG" id="mha:HF1_11530"/>
<dbReference type="OrthoDB" id="3286086at2"/>
<accession>E8ZJ40</accession>
<sequence>MTTAFKTSLLAAGATATAGVGAFAAKGLLPHKELISSLISKDPSKRVIGSEEQEYWKKAWEKYKGSGKDVWKLGTLNGESPSEFKNECKNKLNSEVSDQNSSEYKDFLLYCSRDTLVSDLIRENNPNKELITSTEVTAQEWVDNWKRYLADSRTDKQGKDSILGLSDWSSVHSTDTKAPATLISKCSESFKTPFYDVRGALYLNVLEFCTKARSTK</sequence>
<proteinExistence type="predicted"/>
<reference evidence="1 2" key="1">
    <citation type="journal article" date="2011" name="J. Bacteriol.">
        <title>Complete genome sequence of Mycoplasma haemofelis, a hemotropic mycoplasma.</title>
        <authorList>
            <person name="Barker E.N."/>
            <person name="Helps C.R."/>
            <person name="Peters I.R."/>
            <person name="Darby A.C."/>
            <person name="Radford A.D."/>
            <person name="Tasker S."/>
        </authorList>
    </citation>
    <scope>NUCLEOTIDE SEQUENCE [LARGE SCALE GENOMIC DNA]</scope>
    <source>
        <strain evidence="1 2">Langford 1</strain>
    </source>
</reference>
<organism evidence="1 2">
    <name type="scientific">Mycoplasma haemofelis (strain Langford 1)</name>
    <name type="common">Haemobartonella felis</name>
    <dbReference type="NCBI Taxonomy" id="941640"/>
    <lineage>
        <taxon>Bacteria</taxon>
        <taxon>Bacillati</taxon>
        <taxon>Mycoplasmatota</taxon>
        <taxon>Mollicutes</taxon>
        <taxon>Mycoplasmataceae</taxon>
        <taxon>Mycoplasma</taxon>
    </lineage>
</organism>
<dbReference type="AlphaFoldDB" id="E8ZJ40"/>
<evidence type="ECO:0000313" key="2">
    <source>
        <dbReference type="Proteomes" id="UP000008637"/>
    </source>
</evidence>